<name>A0A0A9GJ69_ARUDO</name>
<evidence type="ECO:0000313" key="1">
    <source>
        <dbReference type="EMBL" id="JAE20728.1"/>
    </source>
</evidence>
<reference evidence="1" key="1">
    <citation type="submission" date="2014-09" db="EMBL/GenBank/DDBJ databases">
        <authorList>
            <person name="Magalhaes I.L.F."/>
            <person name="Oliveira U."/>
            <person name="Santos F.R."/>
            <person name="Vidigal T.H.D.A."/>
            <person name="Brescovit A.D."/>
            <person name="Santos A.J."/>
        </authorList>
    </citation>
    <scope>NUCLEOTIDE SEQUENCE</scope>
    <source>
        <tissue evidence="1">Shoot tissue taken approximately 20 cm above the soil surface</tissue>
    </source>
</reference>
<dbReference type="EMBL" id="GBRH01177168">
    <property type="protein sequence ID" value="JAE20728.1"/>
    <property type="molecule type" value="Transcribed_RNA"/>
</dbReference>
<dbReference type="AlphaFoldDB" id="A0A0A9GJ69"/>
<organism evidence="1">
    <name type="scientific">Arundo donax</name>
    <name type="common">Giant reed</name>
    <name type="synonym">Donax arundinaceus</name>
    <dbReference type="NCBI Taxonomy" id="35708"/>
    <lineage>
        <taxon>Eukaryota</taxon>
        <taxon>Viridiplantae</taxon>
        <taxon>Streptophyta</taxon>
        <taxon>Embryophyta</taxon>
        <taxon>Tracheophyta</taxon>
        <taxon>Spermatophyta</taxon>
        <taxon>Magnoliopsida</taxon>
        <taxon>Liliopsida</taxon>
        <taxon>Poales</taxon>
        <taxon>Poaceae</taxon>
        <taxon>PACMAD clade</taxon>
        <taxon>Arundinoideae</taxon>
        <taxon>Arundineae</taxon>
        <taxon>Arundo</taxon>
    </lineage>
</organism>
<accession>A0A0A9GJ69</accession>
<sequence length="62" mass="7120">MKHCHNPQPQDFFSSKLASTKKTWLIIGYVLISKGNIFAQAHVFGRCLLEENGKQAMSRHIY</sequence>
<proteinExistence type="predicted"/>
<protein>
    <submittedName>
        <fullName evidence="1">Uncharacterized protein</fullName>
    </submittedName>
</protein>
<reference evidence="1" key="2">
    <citation type="journal article" date="2015" name="Data Brief">
        <title>Shoot transcriptome of the giant reed, Arundo donax.</title>
        <authorList>
            <person name="Barrero R.A."/>
            <person name="Guerrero F.D."/>
            <person name="Moolhuijzen P."/>
            <person name="Goolsby J.A."/>
            <person name="Tidwell J."/>
            <person name="Bellgard S.E."/>
            <person name="Bellgard M.I."/>
        </authorList>
    </citation>
    <scope>NUCLEOTIDE SEQUENCE</scope>
    <source>
        <tissue evidence="1">Shoot tissue taken approximately 20 cm above the soil surface</tissue>
    </source>
</reference>